<evidence type="ECO:0000256" key="1">
    <source>
        <dbReference type="SAM" id="SignalP"/>
    </source>
</evidence>
<name>A0A078SR91_BACUN</name>
<dbReference type="RefSeq" id="WP_005824271.1">
    <property type="nucleotide sequence ID" value="NZ_JNHN01000014.1"/>
</dbReference>
<feature type="chain" id="PRO_5001745189" description="DUF1735 domain-containing protein" evidence="1">
    <location>
        <begin position="25"/>
        <end position="317"/>
    </location>
</feature>
<dbReference type="PROSITE" id="PS51257">
    <property type="entry name" value="PROKAR_LIPOPROTEIN"/>
    <property type="match status" value="1"/>
</dbReference>
<accession>A0A078SR91</accession>
<feature type="signal peptide" evidence="1">
    <location>
        <begin position="1"/>
        <end position="24"/>
    </location>
</feature>
<sequence length="317" mass="34084">MKYINKILSLFVIALIATSCDPDAESYTPGELEDGNQGICFVGNYTQTVEVEPGITSFDLTLTRSLTDAAGTVDVTVINNEENIFVCPSTVSFAAGEKTAKLTVETPSAAEGITYNLQLALSGNDVSNYSSGYHEISVNFAILKWESIGTGYYLDGTVANFFGVDPSVPMAVEIEKTTTATSTRFRFDSPFAKVATAQDEVGGFNGYPFNEEADVVPGEYTFVIDVTKEGASLKPVQYGMDWGYGMFSGGSVYGNLSTNINSYPLGVYNEKAGSITFPANSLYVSMADYQDGGAYPCTNPSYLYLSAEAYLNSLETE</sequence>
<keyword evidence="1" id="KW-0732">Signal</keyword>
<evidence type="ECO:0000313" key="2">
    <source>
        <dbReference type="EMBL" id="KDS64253.1"/>
    </source>
</evidence>
<comment type="caution">
    <text evidence="2">The sequence shown here is derived from an EMBL/GenBank/DDBJ whole genome shotgun (WGS) entry which is preliminary data.</text>
</comment>
<dbReference type="AlphaFoldDB" id="A0A078SR91"/>
<dbReference type="Proteomes" id="UP000028013">
    <property type="component" value="Unassembled WGS sequence"/>
</dbReference>
<protein>
    <recommendedName>
        <fullName evidence="4">DUF1735 domain-containing protein</fullName>
    </recommendedName>
</protein>
<evidence type="ECO:0008006" key="4">
    <source>
        <dbReference type="Google" id="ProtNLM"/>
    </source>
</evidence>
<dbReference type="PATRIC" id="fig|1339349.3.peg.214"/>
<dbReference type="GeneID" id="99750825"/>
<gene>
    <name evidence="2" type="ORF">M094_3316</name>
</gene>
<evidence type="ECO:0000313" key="3">
    <source>
        <dbReference type="Proteomes" id="UP000028013"/>
    </source>
</evidence>
<proteinExistence type="predicted"/>
<reference evidence="2 3" key="1">
    <citation type="submission" date="2014-04" db="EMBL/GenBank/DDBJ databases">
        <authorList>
            <person name="Sears C."/>
            <person name="Carroll K."/>
            <person name="Sack B.R."/>
            <person name="Qadri F."/>
            <person name="Myers L.L."/>
            <person name="Chung G.-T."/>
            <person name="Escheverria P."/>
            <person name="Fraser C.M."/>
            <person name="Sadzewicz L."/>
            <person name="Shefchek K.A."/>
            <person name="Tallon L."/>
            <person name="Das S.P."/>
            <person name="Daugherty S."/>
            <person name="Mongodin E.F."/>
        </authorList>
    </citation>
    <scope>NUCLEOTIDE SEQUENCE [LARGE SCALE GENOMIC DNA]</scope>
    <source>
        <strain evidence="2 3">3978 T3 ii</strain>
    </source>
</reference>
<dbReference type="EMBL" id="JNHN01000014">
    <property type="protein sequence ID" value="KDS64253.1"/>
    <property type="molecule type" value="Genomic_DNA"/>
</dbReference>
<organism evidence="2 3">
    <name type="scientific">Bacteroides uniformis str. 3978 T3 ii</name>
    <dbReference type="NCBI Taxonomy" id="1339349"/>
    <lineage>
        <taxon>Bacteria</taxon>
        <taxon>Pseudomonadati</taxon>
        <taxon>Bacteroidota</taxon>
        <taxon>Bacteroidia</taxon>
        <taxon>Bacteroidales</taxon>
        <taxon>Bacteroidaceae</taxon>
        <taxon>Bacteroides</taxon>
    </lineage>
</organism>